<gene>
    <name evidence="1" type="ORF">MRATA1EN22A_LOCUS6921</name>
</gene>
<reference evidence="1" key="2">
    <citation type="submission" date="2025-03" db="EMBL/GenBank/DDBJ databases">
        <authorList>
            <consortium name="ELIXIR-Norway"/>
            <consortium name="Elixir Norway"/>
        </authorList>
    </citation>
    <scope>NUCLEOTIDE SEQUENCE</scope>
</reference>
<proteinExistence type="predicted"/>
<sequence length="107" mass="11381">MGLPAKARAVSLPAEVTISIKTVTAAQSIRRPAPAFVQQTKEAESSRQMVLEETSFVAGSEVSGHVCSGHRMLGGYQEQGQPLAFRRLCPHSAAEGMQPMAPKAVMC</sequence>
<accession>A0AC59YJR7</accession>
<dbReference type="Proteomes" id="UP001162501">
    <property type="component" value="Chromosome 16"/>
</dbReference>
<evidence type="ECO:0000313" key="2">
    <source>
        <dbReference type="Proteomes" id="UP001162501"/>
    </source>
</evidence>
<reference evidence="1" key="1">
    <citation type="submission" date="2023-05" db="EMBL/GenBank/DDBJ databases">
        <authorList>
            <consortium name="ELIXIR-Norway"/>
        </authorList>
    </citation>
    <scope>NUCLEOTIDE SEQUENCE</scope>
</reference>
<name>A0AC59YJR7_RANTA</name>
<dbReference type="EMBL" id="OX596100">
    <property type="protein sequence ID" value="CAM9749181.1"/>
    <property type="molecule type" value="Genomic_DNA"/>
</dbReference>
<protein>
    <submittedName>
        <fullName evidence="1">Uncharacterized protein</fullName>
    </submittedName>
</protein>
<organism evidence="1 2">
    <name type="scientific">Rangifer tarandus platyrhynchus</name>
    <name type="common">Svalbard reindeer</name>
    <dbReference type="NCBI Taxonomy" id="3082113"/>
    <lineage>
        <taxon>Eukaryota</taxon>
        <taxon>Metazoa</taxon>
        <taxon>Chordata</taxon>
        <taxon>Craniata</taxon>
        <taxon>Vertebrata</taxon>
        <taxon>Euteleostomi</taxon>
        <taxon>Mammalia</taxon>
        <taxon>Eutheria</taxon>
        <taxon>Laurasiatheria</taxon>
        <taxon>Artiodactyla</taxon>
        <taxon>Ruminantia</taxon>
        <taxon>Pecora</taxon>
        <taxon>Cervidae</taxon>
        <taxon>Odocoileinae</taxon>
        <taxon>Rangifer</taxon>
    </lineage>
</organism>
<evidence type="ECO:0000313" key="1">
    <source>
        <dbReference type="EMBL" id="CAM9749181.1"/>
    </source>
</evidence>